<dbReference type="GO" id="GO:0016491">
    <property type="term" value="F:oxidoreductase activity"/>
    <property type="evidence" value="ECO:0007669"/>
    <property type="project" value="InterPro"/>
</dbReference>
<dbReference type="RefSeq" id="WP_084931494.1">
    <property type="nucleotide sequence ID" value="NZ_MLFR01000001.1"/>
</dbReference>
<reference evidence="2 3" key="1">
    <citation type="journal article" date="2017" name="Antonie Van Leeuwenhoek">
        <title>Phylogenomic resolution of the bacterial genus Pantoea and its relationship with Erwinia and Tatumella.</title>
        <authorList>
            <person name="Palmer M."/>
            <person name="Steenkamp E.T."/>
            <person name="Coetzee M.P."/>
            <person name="Chan W.Y."/>
            <person name="van Zyl E."/>
            <person name="De Maayer P."/>
            <person name="Coutinho T.A."/>
            <person name="Blom J."/>
            <person name="Smits T.H."/>
            <person name="Duffy B."/>
            <person name="Venter S.N."/>
        </authorList>
    </citation>
    <scope>NUCLEOTIDE SEQUENCE [LARGE SCALE GENOMIC DNA]</scope>
    <source>
        <strain evidence="2 3">LMG 26275</strain>
    </source>
</reference>
<dbReference type="PIRSF" id="PIRSF036389">
    <property type="entry name" value="IOR_B"/>
    <property type="match status" value="1"/>
</dbReference>
<dbReference type="InterPro" id="IPR008274">
    <property type="entry name" value="AldOxase/xan_DH_MoCoBD1"/>
</dbReference>
<gene>
    <name evidence="2" type="ORF">HA51_01555</name>
</gene>
<dbReference type="PANTHER" id="PTHR47495:SF2">
    <property type="entry name" value="ALDEHYDE DEHYDROGENASE"/>
    <property type="match status" value="1"/>
</dbReference>
<dbReference type="InterPro" id="IPR012368">
    <property type="entry name" value="OxRdtase_Mopterin-bd_su_IorB"/>
</dbReference>
<dbReference type="Gene3D" id="3.90.1170.50">
    <property type="entry name" value="Aldehyde oxidase/xanthine dehydrogenase, a/b hammerhead"/>
    <property type="match status" value="1"/>
</dbReference>
<dbReference type="PROSITE" id="PS51318">
    <property type="entry name" value="TAT"/>
    <property type="match status" value="1"/>
</dbReference>
<dbReference type="Pfam" id="PF20256">
    <property type="entry name" value="MoCoBD_2"/>
    <property type="match status" value="2"/>
</dbReference>
<dbReference type="InterPro" id="IPR006311">
    <property type="entry name" value="TAT_signal"/>
</dbReference>
<dbReference type="SMART" id="SM01008">
    <property type="entry name" value="Ald_Xan_dh_C"/>
    <property type="match status" value="1"/>
</dbReference>
<comment type="caution">
    <text evidence="2">The sequence shown here is derived from an EMBL/GenBank/DDBJ whole genome shotgun (WGS) entry which is preliminary data.</text>
</comment>
<name>A0A1X1D5C6_9GAMM</name>
<evidence type="ECO:0000313" key="2">
    <source>
        <dbReference type="EMBL" id="ORM71780.1"/>
    </source>
</evidence>
<dbReference type="AlphaFoldDB" id="A0A1X1D5C6"/>
<dbReference type="OrthoDB" id="9767994at2"/>
<sequence length="743" mass="79273">MSNADIHHSRRRFIIGATALVVGTWLPVKSSRAAQNLANGATPSLAGGNSRLHANAFVQIDTDGTVTVLSKHTEVGQGIYTAMATLVAEELDADWSKVHVEAAPADTAVYKNLKMGIQGTGGSSSVANAYMQMRQMGAVARYLLITAAAKQWHVPSGELVVKEGIISHELSGRSGGFGEFVLTAATLPSPDISKLVLKKTEDFRLIGKVNGPHRVDSVQKTTGKAYFPQDIHEQGMLTVTLIKSPLFGGKLKSFSADEALRMPGVKDVRATDSGVAIYAKDSWTAIEARKKVKAEWDNSSAETRSSEEIFAEMRKAAENPGVIAARNGNPLEAVAQGNSDKIIEAEYLFPYLAHAPMEPLTGYLLWDGDSVYAKYGCQIQTIDQIQLSKIFNIPVEKVTIETVLAGGSFGRRIDLGNEFLGPDLAADMAAVAKAIGPGQGIKLISTREDDIRGGWYRPMILHKFRAAIRDNKIIAWMNTISGHSFAANSVFAAMIKDGVDRTMVEGSKEPPYSFEHFQCDAHIIPGKVPTSSLRSVGSTHSGHAVESFIDQLLEMTGQDPVTGRLALMEKAPREAAVLKAVAAAANWKGSDAGNGRMRGVGVAKAFGTSVAQIAEVSIGEAGIPKVHKIWCAVDCGVAVNPDVIKAQIEGGIGYGLGIALYANVSLNKGFVEQSNFNNYRPLRINEMPEVEVIIVPSSEAPSGVGELGVPTIAPAVGNALAKLGRSRSTLSLPFHRLGTPDKA</sequence>
<proteinExistence type="predicted"/>
<feature type="domain" description="Aldehyde oxidase/xanthine dehydrogenase a/b hammerhead" evidence="1">
    <location>
        <begin position="222"/>
        <end position="300"/>
    </location>
</feature>
<dbReference type="Pfam" id="PF02738">
    <property type="entry name" value="MoCoBD_1"/>
    <property type="match status" value="1"/>
</dbReference>
<dbReference type="InterPro" id="IPR052516">
    <property type="entry name" value="N-heterocyclic_Hydroxylase"/>
</dbReference>
<dbReference type="InterPro" id="IPR000674">
    <property type="entry name" value="Ald_Oxase/Xan_DH_a/b"/>
</dbReference>
<accession>A0A1X1D5C6</accession>
<evidence type="ECO:0000259" key="1">
    <source>
        <dbReference type="SMART" id="SM01008"/>
    </source>
</evidence>
<dbReference type="SUPFAM" id="SSF56003">
    <property type="entry name" value="Molybdenum cofactor-binding domain"/>
    <property type="match status" value="2"/>
</dbReference>
<organism evidence="2 3">
    <name type="scientific">Pantoea rwandensis</name>
    <dbReference type="NCBI Taxonomy" id="1076550"/>
    <lineage>
        <taxon>Bacteria</taxon>
        <taxon>Pseudomonadati</taxon>
        <taxon>Pseudomonadota</taxon>
        <taxon>Gammaproteobacteria</taxon>
        <taxon>Enterobacterales</taxon>
        <taxon>Erwiniaceae</taxon>
        <taxon>Pantoea</taxon>
    </lineage>
</organism>
<dbReference type="InterPro" id="IPR046867">
    <property type="entry name" value="AldOxase/xan_DH_MoCoBD2"/>
</dbReference>
<protein>
    <submittedName>
        <fullName evidence="2">Aldehyde oxidase</fullName>
    </submittedName>
</protein>
<evidence type="ECO:0000313" key="3">
    <source>
        <dbReference type="Proteomes" id="UP000193558"/>
    </source>
</evidence>
<dbReference type="Gene3D" id="3.30.365.10">
    <property type="entry name" value="Aldehyde oxidase/xanthine dehydrogenase, molybdopterin binding domain"/>
    <property type="match status" value="4"/>
</dbReference>
<dbReference type="Proteomes" id="UP000193558">
    <property type="component" value="Unassembled WGS sequence"/>
</dbReference>
<dbReference type="InterPro" id="IPR037165">
    <property type="entry name" value="AldOxase/xan_DH_Mopterin-bd_sf"/>
</dbReference>
<dbReference type="PANTHER" id="PTHR47495">
    <property type="entry name" value="ALDEHYDE DEHYDROGENASE"/>
    <property type="match status" value="1"/>
</dbReference>
<dbReference type="EMBL" id="MLFR01000001">
    <property type="protein sequence ID" value="ORM71780.1"/>
    <property type="molecule type" value="Genomic_DNA"/>
</dbReference>